<protein>
    <submittedName>
        <fullName evidence="2">Uncharacterized protein</fullName>
    </submittedName>
</protein>
<reference evidence="2" key="3">
    <citation type="journal article" date="1997" name="Virus Res.">
        <title>Characterization and expression of the Marek's disease virus serotype 2 glycoprotein E in recombinant baculovirus-infected cells: initial analysis of its DNA sequence and antigenic properties.</title>
        <authorList>
            <person name="Jang H.K."/>
            <person name="Niikura M."/>
            <person name="Song C.S."/>
            <person name="Mikami T."/>
        </authorList>
    </citation>
    <scope>NUCLEOTIDE SEQUENCE</scope>
    <source>
        <strain evidence="2">HPRS24</strain>
    </source>
</reference>
<dbReference type="EMBL" id="AB016432">
    <property type="protein sequence ID" value="BAA32004.1"/>
    <property type="molecule type" value="Genomic_DNA"/>
</dbReference>
<organism evidence="2">
    <name type="scientific">Marek's disease virus serotype 2 MDV2</name>
    <dbReference type="NCBI Taxonomy" id="36353"/>
    <lineage>
        <taxon>Viruses</taxon>
        <taxon>Duplodnaviria</taxon>
        <taxon>Heunggongvirae</taxon>
        <taxon>Peploviricota</taxon>
        <taxon>Herviviricetes</taxon>
        <taxon>Herpesvirales</taxon>
        <taxon>Orthoherpesviridae</taxon>
        <taxon>Alphaherpesvirinae</taxon>
        <taxon>Mardivirus</taxon>
        <taxon>Mardivirus gallidalpha3</taxon>
        <taxon>Gallid alphaherpesvirus 3</taxon>
    </lineage>
</organism>
<reference evidence="2" key="4">
    <citation type="journal article" date="1998" name="Virus Res.">
        <title>The genetic organization and transcriptional analysis of the short unique region in the genome of nononcogenic Marek's disease virus serotype 2.</title>
        <authorList>
            <person name="Jang H.K."/>
            <person name="Ono M."/>
            <person name="Kim T.J."/>
            <person name="Izumiya Y."/>
            <person name="Damiani A.M."/>
            <person name="Matsumura T."/>
            <person name="Niikura M."/>
            <person name="Kai C."/>
            <person name="Mikami T."/>
        </authorList>
    </citation>
    <scope>NUCLEOTIDE SEQUENCE</scope>
    <source>
        <strain evidence="2">HPRS24</strain>
    </source>
</reference>
<feature type="region of interest" description="Disordered" evidence="1">
    <location>
        <begin position="1"/>
        <end position="26"/>
    </location>
</feature>
<name>O89262_9ALPH</name>
<reference evidence="2" key="1">
    <citation type="journal article" date="1996" name="Arch. Virol.">
        <title>Identification of a potential Marek's disease virus serotype 2 glycoprotein D gene with homology to herpes simplex virus glycoprotein D.</title>
        <authorList>
            <person name="Jang H.K."/>
            <person name="Ono M."/>
            <person name="Kato Y."/>
            <person name="Tohya Y."/>
            <person name="Niikura M."/>
            <person name="Mikami T."/>
        </authorList>
    </citation>
    <scope>NUCLEOTIDE SEQUENCE</scope>
    <source>
        <strain evidence="2">HPRS24</strain>
    </source>
</reference>
<accession>O89262</accession>
<reference evidence="2" key="2">
    <citation type="journal article" date="1996" name="J. Vet. Med. Sci.">
        <title>Marek's disease virus serotype 2 glycoprotein I gene: nucleotide sequence and expression by a recombinant baculovirus.</title>
        <authorList>
            <person name="Jang H.K."/>
            <person name="Ono M."/>
            <person name="Kim T.J."/>
            <person name="Cai J.S."/>
            <person name="Tsushima Y."/>
            <person name="Niikura M."/>
            <person name="Mikami T."/>
        </authorList>
    </citation>
    <scope>NUCLEOTIDE SEQUENCE</scope>
    <source>
        <strain evidence="2">HPRS24</strain>
    </source>
</reference>
<evidence type="ECO:0000256" key="1">
    <source>
        <dbReference type="SAM" id="MobiDB-lite"/>
    </source>
</evidence>
<evidence type="ECO:0000313" key="2">
    <source>
        <dbReference type="EMBL" id="BAA32004.1"/>
    </source>
</evidence>
<proteinExistence type="predicted"/>
<sequence>MTHAKSVTAQRRPEGNSASGKAHGKTLARLCNSASPRVEPTGLSSDGYRGQLVVGAGGGGVCVSHFHPRRCRRSQMWAINASRLKKDKLEGHPQ</sequence>